<dbReference type="AlphaFoldDB" id="A0A2S0WJ50"/>
<evidence type="ECO:0000313" key="2">
    <source>
        <dbReference type="EMBL" id="AWB91365.1"/>
    </source>
</evidence>
<dbReference type="Proteomes" id="UP000244384">
    <property type="component" value="Chromosome"/>
</dbReference>
<organism evidence="2 3">
    <name type="scientific">Aeromicrobium chenweiae</name>
    <dbReference type="NCBI Taxonomy" id="2079793"/>
    <lineage>
        <taxon>Bacteria</taxon>
        <taxon>Bacillati</taxon>
        <taxon>Actinomycetota</taxon>
        <taxon>Actinomycetes</taxon>
        <taxon>Propionibacteriales</taxon>
        <taxon>Nocardioidaceae</taxon>
        <taxon>Aeromicrobium</taxon>
    </lineage>
</organism>
<feature type="region of interest" description="Disordered" evidence="1">
    <location>
        <begin position="1"/>
        <end position="59"/>
    </location>
</feature>
<feature type="compositionally biased region" description="Basic and acidic residues" evidence="1">
    <location>
        <begin position="42"/>
        <end position="59"/>
    </location>
</feature>
<reference evidence="3" key="1">
    <citation type="submission" date="2018-01" db="EMBL/GenBank/DDBJ databases">
        <authorList>
            <person name="Li J."/>
        </authorList>
    </citation>
    <scope>NUCLEOTIDE SEQUENCE [LARGE SCALE GENOMIC DNA]</scope>
    <source>
        <strain evidence="3">592</strain>
    </source>
</reference>
<evidence type="ECO:0000313" key="3">
    <source>
        <dbReference type="Proteomes" id="UP000244384"/>
    </source>
</evidence>
<keyword evidence="3" id="KW-1185">Reference proteome</keyword>
<dbReference type="RefSeq" id="WP_108577011.1">
    <property type="nucleotide sequence ID" value="NZ_CP026952.1"/>
</dbReference>
<protein>
    <submittedName>
        <fullName evidence="2">Uncharacterized protein</fullName>
    </submittedName>
</protein>
<feature type="compositionally biased region" description="Basic and acidic residues" evidence="1">
    <location>
        <begin position="1"/>
        <end position="13"/>
    </location>
</feature>
<evidence type="ECO:0000256" key="1">
    <source>
        <dbReference type="SAM" id="MobiDB-lite"/>
    </source>
</evidence>
<name>A0A2S0WJ50_9ACTN</name>
<accession>A0A2S0WJ50</accession>
<dbReference type="EMBL" id="CP026952">
    <property type="protein sequence ID" value="AWB91365.1"/>
    <property type="molecule type" value="Genomic_DNA"/>
</dbReference>
<sequence length="59" mass="6597">MSSSKPDRAEQERRRRAAELLGDLMPSTTSDETDEGWGERAAGSRDEEYLRDVPPHHGG</sequence>
<proteinExistence type="predicted"/>
<gene>
    <name evidence="2" type="ORF">C3E78_03540</name>
</gene>
<dbReference type="OrthoDB" id="3700244at2"/>
<dbReference type="KEGG" id="aez:C3E78_03540"/>
<accession>A0A5F2EMN8</accession>